<feature type="domain" description="Protein-glutamine gamma-glutamyltransferase-like C-terminal" evidence="2">
    <location>
        <begin position="139"/>
        <end position="207"/>
    </location>
</feature>
<name>A0ABY5NJ76_9MICO</name>
<gene>
    <name evidence="3" type="ORF">L2X98_33995</name>
</gene>
<keyword evidence="1" id="KW-0472">Membrane</keyword>
<dbReference type="EMBL" id="CP091139">
    <property type="protein sequence ID" value="UUT35224.1"/>
    <property type="molecule type" value="Genomic_DNA"/>
</dbReference>
<sequence>MPSPSSGSSWPARWRWGRRGGIPHLRCALRKPRPTLTGQATPPPSLAGAEGAAGVIRIILAIVFALAVALLVAVVVVVLVRRFRQRRRRVRRAAEAASESGAATVTDTAVAAPVVQRGIARALQILDEERTPDDAIVQAWLGLEDAARQAGARRAASETPAEYAARIIRRFETNSSATDILLRLYQDVRFGGRHADEGTVRTARECLLHLQRSWHDPADRPTASAPSPGGER</sequence>
<proteinExistence type="predicted"/>
<keyword evidence="1" id="KW-1133">Transmembrane helix</keyword>
<feature type="transmembrane region" description="Helical" evidence="1">
    <location>
        <begin position="55"/>
        <end position="80"/>
    </location>
</feature>
<organism evidence="3 4">
    <name type="scientific">Microbacterium elymi</name>
    <dbReference type="NCBI Taxonomy" id="2909587"/>
    <lineage>
        <taxon>Bacteria</taxon>
        <taxon>Bacillati</taxon>
        <taxon>Actinomycetota</taxon>
        <taxon>Actinomycetes</taxon>
        <taxon>Micrococcales</taxon>
        <taxon>Microbacteriaceae</taxon>
        <taxon>Microbacterium</taxon>
    </lineage>
</organism>
<evidence type="ECO:0000259" key="2">
    <source>
        <dbReference type="Pfam" id="PF13559"/>
    </source>
</evidence>
<accession>A0ABY5NJ76</accession>
<dbReference type="InterPro" id="IPR025403">
    <property type="entry name" value="TgpA-like_C"/>
</dbReference>
<reference evidence="3" key="1">
    <citation type="submission" date="2022-01" db="EMBL/GenBank/DDBJ databases">
        <title>Microbacterium eymi and Microbacterium rhizovicinus sp. nov., isolated from the rhizospheric soil of Elymus tsukushiensis, a plant native to the Dokdo Islands, Republic of Korea.</title>
        <authorList>
            <person name="Hwang Y.J."/>
        </authorList>
    </citation>
    <scope>NUCLEOTIDE SEQUENCE</scope>
    <source>
        <strain evidence="3">KUDC0405</strain>
    </source>
</reference>
<evidence type="ECO:0000256" key="1">
    <source>
        <dbReference type="SAM" id="Phobius"/>
    </source>
</evidence>
<keyword evidence="1" id="KW-0812">Transmembrane</keyword>
<evidence type="ECO:0000313" key="4">
    <source>
        <dbReference type="Proteomes" id="UP001054811"/>
    </source>
</evidence>
<evidence type="ECO:0000313" key="3">
    <source>
        <dbReference type="EMBL" id="UUT35224.1"/>
    </source>
</evidence>
<dbReference type="RefSeq" id="WP_259611783.1">
    <property type="nucleotide sequence ID" value="NZ_CP091139.2"/>
</dbReference>
<dbReference type="Pfam" id="PF13559">
    <property type="entry name" value="DUF4129"/>
    <property type="match status" value="1"/>
</dbReference>
<dbReference type="Proteomes" id="UP001054811">
    <property type="component" value="Chromosome"/>
</dbReference>
<keyword evidence="4" id="KW-1185">Reference proteome</keyword>
<protein>
    <submittedName>
        <fullName evidence="3">DUF4129 domain-containing protein</fullName>
    </submittedName>
</protein>